<feature type="domain" description="DUF6594" evidence="2">
    <location>
        <begin position="12"/>
        <end position="282"/>
    </location>
</feature>
<dbReference type="GeneID" id="28818709"/>
<dbReference type="Pfam" id="PF20237">
    <property type="entry name" value="DUF6594"/>
    <property type="match status" value="1"/>
</dbReference>
<protein>
    <recommendedName>
        <fullName evidence="2">DUF6594 domain-containing protein</fullName>
    </recommendedName>
</protein>
<organism evidence="3 4">
    <name type="scientific">Mollisia scopiformis</name>
    <name type="common">Conifer needle endophyte fungus</name>
    <name type="synonym">Phialocephala scopiformis</name>
    <dbReference type="NCBI Taxonomy" id="149040"/>
    <lineage>
        <taxon>Eukaryota</taxon>
        <taxon>Fungi</taxon>
        <taxon>Dikarya</taxon>
        <taxon>Ascomycota</taxon>
        <taxon>Pezizomycotina</taxon>
        <taxon>Leotiomycetes</taxon>
        <taxon>Helotiales</taxon>
        <taxon>Mollisiaceae</taxon>
        <taxon>Mollisia</taxon>
    </lineage>
</organism>
<feature type="transmembrane region" description="Helical" evidence="1">
    <location>
        <begin position="247"/>
        <end position="263"/>
    </location>
</feature>
<keyword evidence="4" id="KW-1185">Reference proteome</keyword>
<evidence type="ECO:0000259" key="2">
    <source>
        <dbReference type="Pfam" id="PF20237"/>
    </source>
</evidence>
<dbReference type="KEGG" id="psco:LY89DRAFT_579036"/>
<feature type="transmembrane region" description="Helical" evidence="1">
    <location>
        <begin position="270"/>
        <end position="287"/>
    </location>
</feature>
<dbReference type="EMBL" id="KQ947409">
    <property type="protein sequence ID" value="KUJ20684.1"/>
    <property type="molecule type" value="Genomic_DNA"/>
</dbReference>
<dbReference type="InParanoid" id="A0A194XKP9"/>
<evidence type="ECO:0000313" key="4">
    <source>
        <dbReference type="Proteomes" id="UP000070700"/>
    </source>
</evidence>
<name>A0A194XKP9_MOLSC</name>
<dbReference type="Proteomes" id="UP000070700">
    <property type="component" value="Unassembled WGS sequence"/>
</dbReference>
<proteinExistence type="predicted"/>
<dbReference type="PANTHER" id="PTHR34502">
    <property type="entry name" value="DUF6594 DOMAIN-CONTAINING PROTEIN-RELATED"/>
    <property type="match status" value="1"/>
</dbReference>
<evidence type="ECO:0000256" key="1">
    <source>
        <dbReference type="SAM" id="Phobius"/>
    </source>
</evidence>
<evidence type="ECO:0000313" key="3">
    <source>
        <dbReference type="EMBL" id="KUJ20684.1"/>
    </source>
</evidence>
<sequence>MIDPSLSPIEGYPKLARHMGTYSECAIYRRFACLNSQNLLYFQAELTHLEQKLRRLEAADLVSTGENASIYSKDWYWLNNSASEENSEQLETVRAIRGRLKEYNDVLIQQSIISRLADPNTLNLRSLQNWLERPDMGNLALIGKDRDTWGASDEPLSHNMDLLATKSGGDSDAFSTWVSQKLVYWLHNIFWHRLKRVDDAESGICSYEDKTLQKYTSNITTIVASSLPILAIVVLNCVVAINARLGLMALFTVVFAACLSFFTNATRGEIFIATSTFAAVEVVFISTNNGMSSAST</sequence>
<dbReference type="AlphaFoldDB" id="A0A194XKP9"/>
<keyword evidence="1" id="KW-0472">Membrane</keyword>
<reference evidence="3 4" key="1">
    <citation type="submission" date="2015-10" db="EMBL/GenBank/DDBJ databases">
        <title>Full genome of DAOMC 229536 Phialocephala scopiformis, a fungal endophyte of spruce producing the potent anti-insectan compound rugulosin.</title>
        <authorList>
            <consortium name="DOE Joint Genome Institute"/>
            <person name="Walker A.K."/>
            <person name="Frasz S.L."/>
            <person name="Seifert K.A."/>
            <person name="Miller J.D."/>
            <person name="Mondo S.J."/>
            <person name="Labutti K."/>
            <person name="Lipzen A."/>
            <person name="Dockter R."/>
            <person name="Kennedy M."/>
            <person name="Grigoriev I.V."/>
            <person name="Spatafora J.W."/>
        </authorList>
    </citation>
    <scope>NUCLEOTIDE SEQUENCE [LARGE SCALE GENOMIC DNA]</scope>
    <source>
        <strain evidence="3 4">CBS 120377</strain>
    </source>
</reference>
<accession>A0A194XKP9</accession>
<keyword evidence="1" id="KW-1133">Transmembrane helix</keyword>
<feature type="transmembrane region" description="Helical" evidence="1">
    <location>
        <begin position="219"/>
        <end position="241"/>
    </location>
</feature>
<dbReference type="PANTHER" id="PTHR34502:SF5">
    <property type="entry name" value="DUF6594 DOMAIN-CONTAINING PROTEIN"/>
    <property type="match status" value="1"/>
</dbReference>
<dbReference type="OrthoDB" id="5342093at2759"/>
<gene>
    <name evidence="3" type="ORF">LY89DRAFT_579036</name>
</gene>
<dbReference type="RefSeq" id="XP_018075039.1">
    <property type="nucleotide sequence ID" value="XM_018208983.1"/>
</dbReference>
<keyword evidence="1" id="KW-0812">Transmembrane</keyword>
<dbReference type="InterPro" id="IPR046529">
    <property type="entry name" value="DUF6594"/>
</dbReference>